<name>A0ABT2DBK1_9BURK</name>
<dbReference type="GO" id="GO:0004519">
    <property type="term" value="F:endonuclease activity"/>
    <property type="evidence" value="ECO:0007669"/>
    <property type="project" value="UniProtKB-KW"/>
</dbReference>
<dbReference type="InterPro" id="IPR044925">
    <property type="entry name" value="His-Me_finger_sf"/>
</dbReference>
<evidence type="ECO:0000313" key="6">
    <source>
        <dbReference type="Proteomes" id="UP001206126"/>
    </source>
</evidence>
<dbReference type="InterPro" id="IPR036955">
    <property type="entry name" value="AP2/ERF_dom_sf"/>
</dbReference>
<accession>A0ABT2DBK1</accession>
<dbReference type="InterPro" id="IPR016177">
    <property type="entry name" value="DNA-bd_dom_sf"/>
</dbReference>
<dbReference type="Gene3D" id="3.30.730.10">
    <property type="entry name" value="AP2/ERF domain"/>
    <property type="match status" value="1"/>
</dbReference>
<feature type="domain" description="AP2/ERF" evidence="4">
    <location>
        <begin position="104"/>
        <end position="160"/>
    </location>
</feature>
<dbReference type="PROSITE" id="PS51032">
    <property type="entry name" value="AP2_ERF"/>
    <property type="match status" value="1"/>
</dbReference>
<protein>
    <submittedName>
        <fullName evidence="5">HNH endonuclease</fullName>
    </submittedName>
</protein>
<reference evidence="5 6" key="1">
    <citation type="submission" date="2022-08" db="EMBL/GenBank/DDBJ databases">
        <title>Reclassification of Massilia species as members of the genera Telluria, Duganella, Pseudoduganella, Mokoshia gen. nov. and Zemynaea gen. nov. using orthogonal and non-orthogonal genome-based approaches.</title>
        <authorList>
            <person name="Bowman J.P."/>
        </authorList>
    </citation>
    <scope>NUCLEOTIDE SEQUENCE [LARGE SCALE GENOMIC DNA]</scope>
    <source>
        <strain evidence="5 6">JCM 31605</strain>
    </source>
</reference>
<keyword evidence="1" id="KW-0805">Transcription regulation</keyword>
<keyword evidence="3" id="KW-0804">Transcription</keyword>
<keyword evidence="5" id="KW-0540">Nuclease</keyword>
<evidence type="ECO:0000256" key="2">
    <source>
        <dbReference type="ARBA" id="ARBA00023125"/>
    </source>
</evidence>
<evidence type="ECO:0000313" key="5">
    <source>
        <dbReference type="EMBL" id="MCS0808646.1"/>
    </source>
</evidence>
<sequence>MTATKEISVDYLREKFRYDPATGELFHRPSGRHVGAPSKGYLKLNLLGTTRTAHRVAWALYYGEWPRLQVDHLDRDRSNNRIENLRLASPSQNNMNMGVKGAVKAKGVSLDAKRRKFKAEIKLNGVTRFLGYFESVDEAAHAYNKAAIQYFGDFACLNPIGEDK</sequence>
<comment type="caution">
    <text evidence="5">The sequence shown here is derived from an EMBL/GenBank/DDBJ whole genome shotgun (WGS) entry which is preliminary data.</text>
</comment>
<keyword evidence="2" id="KW-0238">DNA-binding</keyword>
<evidence type="ECO:0000256" key="3">
    <source>
        <dbReference type="ARBA" id="ARBA00023163"/>
    </source>
</evidence>
<dbReference type="Proteomes" id="UP001206126">
    <property type="component" value="Unassembled WGS sequence"/>
</dbReference>
<organism evidence="5 6">
    <name type="scientific">Massilia agilis</name>
    <dbReference type="NCBI Taxonomy" id="1811226"/>
    <lineage>
        <taxon>Bacteria</taxon>
        <taxon>Pseudomonadati</taxon>
        <taxon>Pseudomonadota</taxon>
        <taxon>Betaproteobacteria</taxon>
        <taxon>Burkholderiales</taxon>
        <taxon>Oxalobacteraceae</taxon>
        <taxon>Telluria group</taxon>
        <taxon>Massilia</taxon>
    </lineage>
</organism>
<keyword evidence="5" id="KW-0378">Hydrolase</keyword>
<dbReference type="SUPFAM" id="SSF54060">
    <property type="entry name" value="His-Me finger endonucleases"/>
    <property type="match status" value="1"/>
</dbReference>
<dbReference type="InterPro" id="IPR001471">
    <property type="entry name" value="AP2/ERF_dom"/>
</dbReference>
<keyword evidence="5" id="KW-0255">Endonuclease</keyword>
<dbReference type="InterPro" id="IPR003615">
    <property type="entry name" value="HNH_nuc"/>
</dbReference>
<dbReference type="EMBL" id="JANUHB010000002">
    <property type="protein sequence ID" value="MCS0808646.1"/>
    <property type="molecule type" value="Genomic_DNA"/>
</dbReference>
<evidence type="ECO:0000259" key="4">
    <source>
        <dbReference type="PROSITE" id="PS51032"/>
    </source>
</evidence>
<gene>
    <name evidence="5" type="ORF">NX774_12020</name>
</gene>
<proteinExistence type="predicted"/>
<evidence type="ECO:0000256" key="1">
    <source>
        <dbReference type="ARBA" id="ARBA00023015"/>
    </source>
</evidence>
<dbReference type="Gene3D" id="3.90.75.20">
    <property type="match status" value="1"/>
</dbReference>
<keyword evidence="6" id="KW-1185">Reference proteome</keyword>
<dbReference type="RefSeq" id="WP_258822410.1">
    <property type="nucleotide sequence ID" value="NZ_JANUHB010000002.1"/>
</dbReference>
<dbReference type="SUPFAM" id="SSF54171">
    <property type="entry name" value="DNA-binding domain"/>
    <property type="match status" value="1"/>
</dbReference>
<dbReference type="Pfam" id="PF13392">
    <property type="entry name" value="HNH_3"/>
    <property type="match status" value="1"/>
</dbReference>